<dbReference type="GO" id="GO:0015074">
    <property type="term" value="P:DNA integration"/>
    <property type="evidence" value="ECO:0007669"/>
    <property type="project" value="InterPro"/>
</dbReference>
<dbReference type="GO" id="GO:0006310">
    <property type="term" value="P:DNA recombination"/>
    <property type="evidence" value="ECO:0007669"/>
    <property type="project" value="UniProtKB-KW"/>
</dbReference>
<name>A0A6J8BNQ9_MYTCO</name>
<evidence type="ECO:0000313" key="4">
    <source>
        <dbReference type="Proteomes" id="UP000507470"/>
    </source>
</evidence>
<dbReference type="SUPFAM" id="SSF56349">
    <property type="entry name" value="DNA breaking-rejoining enzymes"/>
    <property type="match status" value="1"/>
</dbReference>
<dbReference type="Gene3D" id="1.10.443.10">
    <property type="entry name" value="Intergrase catalytic core"/>
    <property type="match status" value="1"/>
</dbReference>
<dbReference type="GO" id="GO:0003677">
    <property type="term" value="F:DNA binding"/>
    <property type="evidence" value="ECO:0007669"/>
    <property type="project" value="InterPro"/>
</dbReference>
<proteinExistence type="predicted"/>
<sequence>MVPAKRARLPERLPKKTKRVLQGEISNVNVSVNVSFKAGTLQTKKNEWKKLTSDKWILETIQGYRIEFWKEPFQYTSPKVIDFGKMQNAIVDDEVLDLLEKAISECSYKAAISETLSVCGNDILKNSSTIIRFMKGMFRAFPPTPKYAFTWDVGQLLVFLSNLWPTNDLSLKDLTLKLTALLALCTAQRVQTLHFLKLSLLSDFGDYIVFTINELLKTSKPGQKLKFIRLDRFTNQKLCVVNTLKSYIERTKNSRKSDSLLISYKLHTQVTSSTIARWLKEVLSLSGIDTSVFTAHSYRGASTSKAYSSGLSLSDVLKTANWTNAKTFFRFYNRDCSVSFSNTVLA</sequence>
<keyword evidence="1" id="KW-0233">DNA recombination</keyword>
<accession>A0A6J8BNQ9</accession>
<dbReference type="OrthoDB" id="6090063at2759"/>
<dbReference type="EMBL" id="CACVKT020003459">
    <property type="protein sequence ID" value="CAC5383917.1"/>
    <property type="molecule type" value="Genomic_DNA"/>
</dbReference>
<dbReference type="AlphaFoldDB" id="A0A6J8BNQ9"/>
<gene>
    <name evidence="3" type="ORF">MCOR_19612</name>
</gene>
<dbReference type="InterPro" id="IPR002104">
    <property type="entry name" value="Integrase_catalytic"/>
</dbReference>
<evidence type="ECO:0000259" key="2">
    <source>
        <dbReference type="PROSITE" id="PS51898"/>
    </source>
</evidence>
<dbReference type="PANTHER" id="PTHR35617:SF3">
    <property type="entry name" value="CORE-BINDING (CB) DOMAIN-CONTAINING PROTEIN"/>
    <property type="match status" value="1"/>
</dbReference>
<protein>
    <recommendedName>
        <fullName evidence="2">Tyr recombinase domain-containing protein</fullName>
    </recommendedName>
</protein>
<evidence type="ECO:0000256" key="1">
    <source>
        <dbReference type="ARBA" id="ARBA00023172"/>
    </source>
</evidence>
<dbReference type="Proteomes" id="UP000507470">
    <property type="component" value="Unassembled WGS sequence"/>
</dbReference>
<reference evidence="3 4" key="1">
    <citation type="submission" date="2020-06" db="EMBL/GenBank/DDBJ databases">
        <authorList>
            <person name="Li R."/>
            <person name="Bekaert M."/>
        </authorList>
    </citation>
    <scope>NUCLEOTIDE SEQUENCE [LARGE SCALE GENOMIC DNA]</scope>
    <source>
        <strain evidence="4">wild</strain>
    </source>
</reference>
<dbReference type="Pfam" id="PF00589">
    <property type="entry name" value="Phage_integrase"/>
    <property type="match status" value="1"/>
</dbReference>
<feature type="domain" description="Tyr recombinase" evidence="2">
    <location>
        <begin position="144"/>
        <end position="346"/>
    </location>
</feature>
<dbReference type="InterPro" id="IPR013762">
    <property type="entry name" value="Integrase-like_cat_sf"/>
</dbReference>
<keyword evidence="4" id="KW-1185">Reference proteome</keyword>
<dbReference type="PROSITE" id="PS51898">
    <property type="entry name" value="TYR_RECOMBINASE"/>
    <property type="match status" value="1"/>
</dbReference>
<dbReference type="InterPro" id="IPR011010">
    <property type="entry name" value="DNA_brk_join_enz"/>
</dbReference>
<dbReference type="PANTHER" id="PTHR35617">
    <property type="entry name" value="PHAGE_INTEGRASE DOMAIN-CONTAINING PROTEIN"/>
    <property type="match status" value="1"/>
</dbReference>
<organism evidence="3 4">
    <name type="scientific">Mytilus coruscus</name>
    <name type="common">Sea mussel</name>
    <dbReference type="NCBI Taxonomy" id="42192"/>
    <lineage>
        <taxon>Eukaryota</taxon>
        <taxon>Metazoa</taxon>
        <taxon>Spiralia</taxon>
        <taxon>Lophotrochozoa</taxon>
        <taxon>Mollusca</taxon>
        <taxon>Bivalvia</taxon>
        <taxon>Autobranchia</taxon>
        <taxon>Pteriomorphia</taxon>
        <taxon>Mytilida</taxon>
        <taxon>Mytiloidea</taxon>
        <taxon>Mytilidae</taxon>
        <taxon>Mytilinae</taxon>
        <taxon>Mytilus</taxon>
    </lineage>
</organism>
<evidence type="ECO:0000313" key="3">
    <source>
        <dbReference type="EMBL" id="CAC5383917.1"/>
    </source>
</evidence>